<feature type="active site" description="Proton donor/acceptor" evidence="2">
    <location>
        <position position="159"/>
    </location>
</feature>
<dbReference type="NCBIfam" id="NF033745">
    <property type="entry name" value="class_C_sortase"/>
    <property type="match status" value="1"/>
</dbReference>
<evidence type="ECO:0000256" key="1">
    <source>
        <dbReference type="ARBA" id="ARBA00022801"/>
    </source>
</evidence>
<keyword evidence="3" id="KW-1133">Transmembrane helix</keyword>
<feature type="active site" description="Acyl-thioester intermediate" evidence="2">
    <location>
        <position position="221"/>
    </location>
</feature>
<dbReference type="Proteomes" id="UP000436284">
    <property type="component" value="Unassembled WGS sequence"/>
</dbReference>
<evidence type="ECO:0000256" key="2">
    <source>
        <dbReference type="PIRSR" id="PIRSR605754-1"/>
    </source>
</evidence>
<dbReference type="AlphaFoldDB" id="A0A6N8U0W7"/>
<dbReference type="InterPro" id="IPR042002">
    <property type="entry name" value="Sortase_C"/>
</dbReference>
<keyword evidence="3" id="KW-0472">Membrane</keyword>
<dbReference type="RefSeq" id="WP_160655912.1">
    <property type="nucleotide sequence ID" value="NZ_JBHRWU010000001.1"/>
</dbReference>
<gene>
    <name evidence="4" type="ORF">GQ671_09025</name>
</gene>
<organism evidence="4 5">
    <name type="scientific">Salinicoccus hispanicus</name>
    <dbReference type="NCBI Taxonomy" id="157225"/>
    <lineage>
        <taxon>Bacteria</taxon>
        <taxon>Bacillati</taxon>
        <taxon>Bacillota</taxon>
        <taxon>Bacilli</taxon>
        <taxon>Bacillales</taxon>
        <taxon>Staphylococcaceae</taxon>
        <taxon>Salinicoccus</taxon>
    </lineage>
</organism>
<proteinExistence type="predicted"/>
<dbReference type="OrthoDB" id="154054at2"/>
<dbReference type="NCBIfam" id="TIGR01076">
    <property type="entry name" value="sortase_fam"/>
    <property type="match status" value="1"/>
</dbReference>
<dbReference type="InterPro" id="IPR005754">
    <property type="entry name" value="Sortase"/>
</dbReference>
<comment type="caution">
    <text evidence="4">The sequence shown here is derived from an EMBL/GenBank/DDBJ whole genome shotgun (WGS) entry which is preliminary data.</text>
</comment>
<feature type="transmembrane region" description="Helical" evidence="3">
    <location>
        <begin position="14"/>
        <end position="36"/>
    </location>
</feature>
<sequence length="292" mass="33396">MAQEKNQSNRKKNFIFNLIIVLIFLIGLGILIYPMVSAVYYDYRASDEVADFNAEAKRLDQGGIDARMEKAHAYNQSLTGHESLNDFYTEAEEEEGKAMYAQMLEVNEKMGTVEIPKIHQELPIYAGTGETVLQKGVGHLDGTSLPVGGRTTHSVLTAHRGLPDKKLFTDLDDMEIGDVFFIHNIDETLAYEVDRIDVIEPSDFEKLRIEEGGDHVTLLTCTPYMVNSHRLIVRGHQIAYTPEVQEYHEEGKAPWWMKFFNVYKNYMIGLGIVVLFFILGRIWKRRKGRTND</sequence>
<dbReference type="Gene3D" id="2.40.260.10">
    <property type="entry name" value="Sortase"/>
    <property type="match status" value="1"/>
</dbReference>
<evidence type="ECO:0000313" key="5">
    <source>
        <dbReference type="Proteomes" id="UP000436284"/>
    </source>
</evidence>
<protein>
    <submittedName>
        <fullName evidence="4">Class C sortase</fullName>
    </submittedName>
</protein>
<dbReference type="Pfam" id="PF04203">
    <property type="entry name" value="Sortase"/>
    <property type="match status" value="1"/>
</dbReference>
<dbReference type="EMBL" id="WUUK01000003">
    <property type="protein sequence ID" value="MXQ51412.1"/>
    <property type="molecule type" value="Genomic_DNA"/>
</dbReference>
<evidence type="ECO:0000313" key="4">
    <source>
        <dbReference type="EMBL" id="MXQ51412.1"/>
    </source>
</evidence>
<accession>A0A6N8U0W7</accession>
<keyword evidence="5" id="KW-1185">Reference proteome</keyword>
<evidence type="ECO:0000256" key="3">
    <source>
        <dbReference type="SAM" id="Phobius"/>
    </source>
</evidence>
<dbReference type="CDD" id="cd05827">
    <property type="entry name" value="Sortase_C"/>
    <property type="match status" value="1"/>
</dbReference>
<reference evidence="4 5" key="1">
    <citation type="submission" date="2019-12" db="EMBL/GenBank/DDBJ databases">
        <title>Salinicoccus cyprini sp. nov., isolated from gastro-intestinal tract of mirror carp, Cyprinus carpio var. specularis, collected from Gobind Sagar Reservoir, Himachal Pradesh, India.</title>
        <authorList>
            <person name="Talwar C."/>
            <person name="Singh A.K."/>
            <person name="Lal R."/>
            <person name="Negi R.K."/>
        </authorList>
    </citation>
    <scope>NUCLEOTIDE SEQUENCE [LARGE SCALE GENOMIC DNA]</scope>
    <source>
        <strain evidence="4 5">J-82</strain>
    </source>
</reference>
<dbReference type="GO" id="GO:0016787">
    <property type="term" value="F:hydrolase activity"/>
    <property type="evidence" value="ECO:0007669"/>
    <property type="project" value="UniProtKB-KW"/>
</dbReference>
<keyword evidence="1" id="KW-0378">Hydrolase</keyword>
<dbReference type="SUPFAM" id="SSF63817">
    <property type="entry name" value="Sortase"/>
    <property type="match status" value="1"/>
</dbReference>
<name>A0A6N8U0W7_9STAP</name>
<dbReference type="InterPro" id="IPR023365">
    <property type="entry name" value="Sortase_dom-sf"/>
</dbReference>
<feature type="transmembrane region" description="Helical" evidence="3">
    <location>
        <begin position="266"/>
        <end position="283"/>
    </location>
</feature>
<keyword evidence="3" id="KW-0812">Transmembrane</keyword>